<dbReference type="eggNOG" id="COG0130">
    <property type="taxonomic scope" value="Bacteria"/>
</dbReference>
<keyword evidence="10" id="KW-1185">Reference proteome</keyword>
<dbReference type="GO" id="GO:0031119">
    <property type="term" value="P:tRNA pseudouridine synthesis"/>
    <property type="evidence" value="ECO:0007669"/>
    <property type="project" value="UniProtKB-UniRule"/>
</dbReference>
<comment type="catalytic activity">
    <reaction evidence="1 5">
        <text>uridine(55) in tRNA = pseudouridine(55) in tRNA</text>
        <dbReference type="Rhea" id="RHEA:42532"/>
        <dbReference type="Rhea" id="RHEA-COMP:10101"/>
        <dbReference type="Rhea" id="RHEA-COMP:10102"/>
        <dbReference type="ChEBI" id="CHEBI:65314"/>
        <dbReference type="ChEBI" id="CHEBI:65315"/>
        <dbReference type="EC" id="5.4.99.25"/>
    </reaction>
</comment>
<evidence type="ECO:0000256" key="6">
    <source>
        <dbReference type="SAM" id="MobiDB-lite"/>
    </source>
</evidence>
<dbReference type="GO" id="GO:0160148">
    <property type="term" value="F:tRNA pseudouridine(55) synthase activity"/>
    <property type="evidence" value="ECO:0007669"/>
    <property type="project" value="UniProtKB-EC"/>
</dbReference>
<comment type="function">
    <text evidence="5">Responsible for synthesis of pseudouridine from uracil-55 in the psi GC loop of transfer RNAs.</text>
</comment>
<dbReference type="SUPFAM" id="SSF55120">
    <property type="entry name" value="Pseudouridine synthase"/>
    <property type="match status" value="1"/>
</dbReference>
<accession>C0W0C7</accession>
<organism evidence="9 10">
    <name type="scientific">Gleimia coleocanis DSM 15436</name>
    <dbReference type="NCBI Taxonomy" id="525245"/>
    <lineage>
        <taxon>Bacteria</taxon>
        <taxon>Bacillati</taxon>
        <taxon>Actinomycetota</taxon>
        <taxon>Actinomycetes</taxon>
        <taxon>Actinomycetales</taxon>
        <taxon>Actinomycetaceae</taxon>
        <taxon>Gleimia</taxon>
    </lineage>
</organism>
<dbReference type="GO" id="GO:1990481">
    <property type="term" value="P:mRNA pseudouridine synthesis"/>
    <property type="evidence" value="ECO:0007669"/>
    <property type="project" value="TreeGrafter"/>
</dbReference>
<name>C0W0C7_9ACTO</name>
<reference evidence="9 10" key="1">
    <citation type="submission" date="2009-01" db="EMBL/GenBank/DDBJ databases">
        <authorList>
            <person name="Qin X."/>
            <person name="Bachman B."/>
            <person name="Battles P."/>
            <person name="Bell A."/>
            <person name="Bess C."/>
            <person name="Bickham C."/>
            <person name="Chaboub L."/>
            <person name="Chen D."/>
            <person name="Coyle M."/>
            <person name="Deiros D.R."/>
            <person name="Dinh H."/>
            <person name="Forbes L."/>
            <person name="Fowler G."/>
            <person name="Francisco L."/>
            <person name="Fu Q."/>
            <person name="Gubbala S."/>
            <person name="Hale W."/>
            <person name="Han Y."/>
            <person name="Hemphill L."/>
            <person name="Highlander S.K."/>
            <person name="Hirani K."/>
            <person name="Hogues M."/>
            <person name="Jackson L."/>
            <person name="Jakkamsetti A."/>
            <person name="Javaid M."/>
            <person name="Jiang H."/>
            <person name="Korchina V."/>
            <person name="Kovar C."/>
            <person name="Lara F."/>
            <person name="Lee S."/>
            <person name="Mata R."/>
            <person name="Mathew T."/>
            <person name="Moen C."/>
            <person name="Morales K."/>
            <person name="Munidasa M."/>
            <person name="Nazareth L."/>
            <person name="Ngo R."/>
            <person name="Nguyen L."/>
            <person name="Okwuonu G."/>
            <person name="Ongeri F."/>
            <person name="Patil S."/>
            <person name="Petrosino J."/>
            <person name="Pham C."/>
            <person name="Pham P."/>
            <person name="Pu L.-L."/>
            <person name="Puazo M."/>
            <person name="Raj R."/>
            <person name="Reid J."/>
            <person name="Rouhana J."/>
            <person name="Saada N."/>
            <person name="Shang Y."/>
            <person name="Simmons D."/>
            <person name="Thornton R."/>
            <person name="Warren J."/>
            <person name="Weissenberger G."/>
            <person name="Zhang J."/>
            <person name="Zhang L."/>
            <person name="Zhou C."/>
            <person name="Zhu D."/>
            <person name="Muzny D."/>
            <person name="Worley K."/>
            <person name="Gibbs R."/>
        </authorList>
    </citation>
    <scope>NUCLEOTIDE SEQUENCE [LARGE SCALE GENOMIC DNA]</scope>
    <source>
        <strain evidence="9 10">DSM 15436</strain>
    </source>
</reference>
<evidence type="ECO:0000256" key="2">
    <source>
        <dbReference type="ARBA" id="ARBA00005642"/>
    </source>
</evidence>
<evidence type="ECO:0000256" key="5">
    <source>
        <dbReference type="HAMAP-Rule" id="MF_01080"/>
    </source>
</evidence>
<dbReference type="PANTHER" id="PTHR13767">
    <property type="entry name" value="TRNA-PSEUDOURIDINE SYNTHASE"/>
    <property type="match status" value="1"/>
</dbReference>
<dbReference type="InterPro" id="IPR020103">
    <property type="entry name" value="PsdUridine_synth_cat_dom_sf"/>
</dbReference>
<feature type="active site" description="Nucleophile" evidence="5">
    <location>
        <position position="65"/>
    </location>
</feature>
<evidence type="ECO:0000259" key="8">
    <source>
        <dbReference type="Pfam" id="PF16198"/>
    </source>
</evidence>
<dbReference type="InterPro" id="IPR032819">
    <property type="entry name" value="TruB_C"/>
</dbReference>
<dbReference type="HAMAP" id="MF_01080">
    <property type="entry name" value="TruB_bact"/>
    <property type="match status" value="1"/>
</dbReference>
<dbReference type="NCBIfam" id="TIGR00431">
    <property type="entry name" value="TruB"/>
    <property type="match status" value="1"/>
</dbReference>
<sequence>MTETEEQTPQRRGHGPRLEVPRAETTAADGLIIINKPAGVTSHDVVSASRRLSATRKVGHAGTLDPMATGMLIIGVGKATRLLHYITGADKGYLARIQLGVSTDSDDADGEITAVNSIPGTRLFGLTKEIDAQMRYFVGDIMQRPTTVSAIKVNGKRAHALHRAGEEIELAARPVHVAKFARMSEVEFVEVTLDDEPYTFAEFDVVVECSSGTYVRALARDLGAALGLGAHLTHLHRYRVGSWTASQMRELTDISAEVAENGQVQVISLTDACLQEYDGLELNEVQAIALCNGNTTRLTADATKSPIVAALYNGQVRGLLERDGNGYRPLVIFETEMPA</sequence>
<evidence type="ECO:0000259" key="7">
    <source>
        <dbReference type="Pfam" id="PF01509"/>
    </source>
</evidence>
<dbReference type="PANTHER" id="PTHR13767:SF2">
    <property type="entry name" value="PSEUDOURIDYLATE SYNTHASE TRUB1"/>
    <property type="match status" value="1"/>
</dbReference>
<feature type="region of interest" description="Disordered" evidence="6">
    <location>
        <begin position="1"/>
        <end position="22"/>
    </location>
</feature>
<dbReference type="InterPro" id="IPR014780">
    <property type="entry name" value="tRNA_psdUridine_synth_TruB"/>
</dbReference>
<dbReference type="Pfam" id="PF01509">
    <property type="entry name" value="TruB_N"/>
    <property type="match status" value="1"/>
</dbReference>
<dbReference type="EC" id="5.4.99.25" evidence="5"/>
<dbReference type="EMBL" id="ACFG01000030">
    <property type="protein sequence ID" value="EEH63986.1"/>
    <property type="molecule type" value="Genomic_DNA"/>
</dbReference>
<gene>
    <name evidence="5 9" type="primary">truB</name>
    <name evidence="9" type="ORF">HMPREF0044_1005</name>
</gene>
<dbReference type="GO" id="GO:0003723">
    <property type="term" value="F:RNA binding"/>
    <property type="evidence" value="ECO:0007669"/>
    <property type="project" value="InterPro"/>
</dbReference>
<proteinExistence type="inferred from homology"/>
<dbReference type="CDD" id="cd02573">
    <property type="entry name" value="PseudoU_synth_EcTruB"/>
    <property type="match status" value="1"/>
</dbReference>
<evidence type="ECO:0000256" key="3">
    <source>
        <dbReference type="ARBA" id="ARBA00022694"/>
    </source>
</evidence>
<dbReference type="Proteomes" id="UP000010301">
    <property type="component" value="Unassembled WGS sequence"/>
</dbReference>
<dbReference type="RefSeq" id="WP_006546777.1">
    <property type="nucleotide sequence ID" value="NZ_DS999543.1"/>
</dbReference>
<evidence type="ECO:0000313" key="10">
    <source>
        <dbReference type="Proteomes" id="UP000010301"/>
    </source>
</evidence>
<dbReference type="AlphaFoldDB" id="C0W0C7"/>
<dbReference type="OrthoDB" id="9802309at2"/>
<feature type="domain" description="tRNA pseudouridylate synthase B C-terminal" evidence="8">
    <location>
        <begin position="216"/>
        <end position="261"/>
    </location>
</feature>
<dbReference type="InterPro" id="IPR002501">
    <property type="entry name" value="PsdUridine_synth_N"/>
</dbReference>
<evidence type="ECO:0000313" key="9">
    <source>
        <dbReference type="EMBL" id="EEH63986.1"/>
    </source>
</evidence>
<dbReference type="Pfam" id="PF16198">
    <property type="entry name" value="TruB_C_2"/>
    <property type="match status" value="1"/>
</dbReference>
<feature type="domain" description="Pseudouridine synthase II N-terminal" evidence="7">
    <location>
        <begin position="50"/>
        <end position="215"/>
    </location>
</feature>
<dbReference type="Gene3D" id="3.30.2350.10">
    <property type="entry name" value="Pseudouridine synthase"/>
    <property type="match status" value="1"/>
</dbReference>
<dbReference type="STRING" id="525245.HMPREF0044_1005"/>
<comment type="similarity">
    <text evidence="2 5">Belongs to the pseudouridine synthase TruB family. Type 1 subfamily.</text>
</comment>
<evidence type="ECO:0000256" key="1">
    <source>
        <dbReference type="ARBA" id="ARBA00000385"/>
    </source>
</evidence>
<comment type="caution">
    <text evidence="9">The sequence shown here is derived from an EMBL/GenBank/DDBJ whole genome shotgun (WGS) entry which is preliminary data.</text>
</comment>
<keyword evidence="4 5" id="KW-0413">Isomerase</keyword>
<evidence type="ECO:0000256" key="4">
    <source>
        <dbReference type="ARBA" id="ARBA00023235"/>
    </source>
</evidence>
<protein>
    <recommendedName>
        <fullName evidence="5">tRNA pseudouridine synthase B</fullName>
        <ecNumber evidence="5">5.4.99.25</ecNumber>
    </recommendedName>
    <alternativeName>
        <fullName evidence="5">tRNA pseudouridine(55) synthase</fullName>
        <shortName evidence="5">Psi55 synthase</shortName>
    </alternativeName>
    <alternativeName>
        <fullName evidence="5">tRNA pseudouridylate synthase</fullName>
    </alternativeName>
    <alternativeName>
        <fullName evidence="5">tRNA-uridine isomerase</fullName>
    </alternativeName>
</protein>
<dbReference type="HOGENOM" id="CLU_032087_0_0_11"/>
<keyword evidence="3 5" id="KW-0819">tRNA processing</keyword>